<feature type="domain" description="Serine-threonine/tyrosine-protein kinase catalytic" evidence="2">
    <location>
        <begin position="20"/>
        <end position="112"/>
    </location>
</feature>
<evidence type="ECO:0000313" key="3">
    <source>
        <dbReference type="EMBL" id="KZV86641.1"/>
    </source>
</evidence>
<name>A0A165ED16_EXIGL</name>
<dbReference type="GO" id="GO:0004672">
    <property type="term" value="F:protein kinase activity"/>
    <property type="evidence" value="ECO:0007669"/>
    <property type="project" value="InterPro"/>
</dbReference>
<evidence type="ECO:0000259" key="2">
    <source>
        <dbReference type="Pfam" id="PF07714"/>
    </source>
</evidence>
<organism evidence="3 4">
    <name type="scientific">Exidia glandulosa HHB12029</name>
    <dbReference type="NCBI Taxonomy" id="1314781"/>
    <lineage>
        <taxon>Eukaryota</taxon>
        <taxon>Fungi</taxon>
        <taxon>Dikarya</taxon>
        <taxon>Basidiomycota</taxon>
        <taxon>Agaricomycotina</taxon>
        <taxon>Agaricomycetes</taxon>
        <taxon>Auriculariales</taxon>
        <taxon>Exidiaceae</taxon>
        <taxon>Exidia</taxon>
    </lineage>
</organism>
<evidence type="ECO:0000313" key="4">
    <source>
        <dbReference type="Proteomes" id="UP000077266"/>
    </source>
</evidence>
<dbReference type="EMBL" id="KV426149">
    <property type="protein sequence ID" value="KZV86641.1"/>
    <property type="molecule type" value="Genomic_DNA"/>
</dbReference>
<dbReference type="Proteomes" id="UP000077266">
    <property type="component" value="Unassembled WGS sequence"/>
</dbReference>
<accession>A0A165ED16</accession>
<evidence type="ECO:0000256" key="1">
    <source>
        <dbReference type="SAM" id="MobiDB-lite"/>
    </source>
</evidence>
<gene>
    <name evidence="3" type="ORF">EXIGLDRAFT_774398</name>
</gene>
<keyword evidence="4" id="KW-1185">Reference proteome</keyword>
<dbReference type="OrthoDB" id="1924919at2759"/>
<dbReference type="InParanoid" id="A0A165ED16"/>
<dbReference type="AlphaFoldDB" id="A0A165ED16"/>
<feature type="region of interest" description="Disordered" evidence="1">
    <location>
        <begin position="116"/>
        <end position="135"/>
    </location>
</feature>
<dbReference type="Pfam" id="PF07714">
    <property type="entry name" value="PK_Tyr_Ser-Thr"/>
    <property type="match status" value="1"/>
</dbReference>
<sequence>MSTLVVDISNEVHTVAARAVKYGGWSDIYTGIWDRPERKTKVALKVYRNRSALDPKSPRRVQREISVWKRLSHPNVQEMCGLYYGLGPLPALVSPWSDEGDINDYLAKRTSDPNRGSCGLGALGTPAPQPPLHGMSTRVSVQEGVLGA</sequence>
<dbReference type="SUPFAM" id="SSF56112">
    <property type="entry name" value="Protein kinase-like (PK-like)"/>
    <property type="match status" value="1"/>
</dbReference>
<dbReference type="InterPro" id="IPR001245">
    <property type="entry name" value="Ser-Thr/Tyr_kinase_cat_dom"/>
</dbReference>
<proteinExistence type="predicted"/>
<dbReference type="InterPro" id="IPR011009">
    <property type="entry name" value="Kinase-like_dom_sf"/>
</dbReference>
<reference evidence="3 4" key="1">
    <citation type="journal article" date="2016" name="Mol. Biol. Evol.">
        <title>Comparative Genomics of Early-Diverging Mushroom-Forming Fungi Provides Insights into the Origins of Lignocellulose Decay Capabilities.</title>
        <authorList>
            <person name="Nagy L.G."/>
            <person name="Riley R."/>
            <person name="Tritt A."/>
            <person name="Adam C."/>
            <person name="Daum C."/>
            <person name="Floudas D."/>
            <person name="Sun H."/>
            <person name="Yadav J.S."/>
            <person name="Pangilinan J."/>
            <person name="Larsson K.H."/>
            <person name="Matsuura K."/>
            <person name="Barry K."/>
            <person name="Labutti K."/>
            <person name="Kuo R."/>
            <person name="Ohm R.A."/>
            <person name="Bhattacharya S.S."/>
            <person name="Shirouzu T."/>
            <person name="Yoshinaga Y."/>
            <person name="Martin F.M."/>
            <person name="Grigoriev I.V."/>
            <person name="Hibbett D.S."/>
        </authorList>
    </citation>
    <scope>NUCLEOTIDE SEQUENCE [LARGE SCALE GENOMIC DNA]</scope>
    <source>
        <strain evidence="3 4">HHB12029</strain>
    </source>
</reference>
<protein>
    <recommendedName>
        <fullName evidence="2">Serine-threonine/tyrosine-protein kinase catalytic domain-containing protein</fullName>
    </recommendedName>
</protein>
<dbReference type="Gene3D" id="1.10.510.10">
    <property type="entry name" value="Transferase(Phosphotransferase) domain 1"/>
    <property type="match status" value="1"/>
</dbReference>